<dbReference type="GO" id="GO:0008198">
    <property type="term" value="F:ferrous iron binding"/>
    <property type="evidence" value="ECO:0007669"/>
    <property type="project" value="TreeGrafter"/>
</dbReference>
<comment type="cofactor">
    <cofactor evidence="9">
        <name>Fe(2+)</name>
        <dbReference type="ChEBI" id="CHEBI:29033"/>
    </cofactor>
    <cofactor evidence="9">
        <name>Mn(2+)</name>
        <dbReference type="ChEBI" id="CHEBI:29035"/>
    </cofactor>
</comment>
<evidence type="ECO:0000256" key="5">
    <source>
        <dbReference type="ARBA" id="ARBA00012927"/>
    </source>
</evidence>
<keyword evidence="7 9" id="KW-0464">Manganese</keyword>
<dbReference type="EC" id="4.2.1.8" evidence="5 9"/>
<proteinExistence type="inferred from homology"/>
<dbReference type="InterPro" id="IPR036237">
    <property type="entry name" value="Xyl_isomerase-like_sf"/>
</dbReference>
<evidence type="ECO:0000256" key="4">
    <source>
        <dbReference type="ARBA" id="ARBA00007389"/>
    </source>
</evidence>
<evidence type="ECO:0000256" key="3">
    <source>
        <dbReference type="ARBA" id="ARBA00004892"/>
    </source>
</evidence>
<dbReference type="Proteomes" id="UP000588491">
    <property type="component" value="Unassembled WGS sequence"/>
</dbReference>
<dbReference type="UniPathway" id="UPA00246"/>
<dbReference type="GO" id="GO:0008927">
    <property type="term" value="F:mannonate dehydratase activity"/>
    <property type="evidence" value="ECO:0007669"/>
    <property type="project" value="UniProtKB-UniRule"/>
</dbReference>
<dbReference type="EMBL" id="JABBPK010000001">
    <property type="protein sequence ID" value="NMO78777.1"/>
    <property type="molecule type" value="Genomic_DNA"/>
</dbReference>
<evidence type="ECO:0000256" key="9">
    <source>
        <dbReference type="HAMAP-Rule" id="MF_00106"/>
    </source>
</evidence>
<dbReference type="NCBIfam" id="NF003027">
    <property type="entry name" value="PRK03906.1"/>
    <property type="match status" value="1"/>
</dbReference>
<sequence length="371" mass="42532">MKATFRWFGKEDDSVSLEYIRQIPGIDGIVGALFDIPVGEVWPESRIMELKEEINRNGMSLEVIESVNIHEDIKLGLPSREKYIENYKETIRNLAKAGVKVICYNFMPIFDWTRSDLAKELPDGSTVLAYEKAKIESIEPLELIEQMENLSNGYSLPGWEPERLKAIKQLFELYQDVTEEDLFDHLQYFLEQVIPVAEECDIKMAIHPDDPPWSVFGLPRIVRSKENLERIVKLVNSPSNGLTICSGSLGANPNHDIPDILCHFLKMNRVPFVHIRNIKIADNGNFQETSHRSTEEGSLDLYKIVKVLHDHGFKGYFRPDHGRMIWGEKARPGYGLYDRALGIMYILGIWDSLEQNNKAVKKGEINNVTIN</sequence>
<comment type="function">
    <text evidence="2 9">Catalyzes the dehydration of D-mannonate.</text>
</comment>
<organism evidence="10 11">
    <name type="scientific">Niallia alba</name>
    <dbReference type="NCBI Taxonomy" id="2729105"/>
    <lineage>
        <taxon>Bacteria</taxon>
        <taxon>Bacillati</taxon>
        <taxon>Bacillota</taxon>
        <taxon>Bacilli</taxon>
        <taxon>Bacillales</taxon>
        <taxon>Bacillaceae</taxon>
        <taxon>Niallia</taxon>
    </lineage>
</organism>
<evidence type="ECO:0000313" key="10">
    <source>
        <dbReference type="EMBL" id="NMO78777.1"/>
    </source>
</evidence>
<evidence type="ECO:0000313" key="11">
    <source>
        <dbReference type="Proteomes" id="UP000588491"/>
    </source>
</evidence>
<evidence type="ECO:0000256" key="7">
    <source>
        <dbReference type="ARBA" id="ARBA00023211"/>
    </source>
</evidence>
<dbReference type="PIRSF" id="PIRSF016049">
    <property type="entry name" value="Man_dehyd"/>
    <property type="match status" value="1"/>
</dbReference>
<comment type="similarity">
    <text evidence="4 9">Belongs to the mannonate dehydratase family.</text>
</comment>
<evidence type="ECO:0000256" key="8">
    <source>
        <dbReference type="ARBA" id="ARBA00023239"/>
    </source>
</evidence>
<dbReference type="GO" id="GO:0030145">
    <property type="term" value="F:manganese ion binding"/>
    <property type="evidence" value="ECO:0007669"/>
    <property type="project" value="TreeGrafter"/>
</dbReference>
<dbReference type="PANTHER" id="PTHR30387:SF2">
    <property type="entry name" value="MANNONATE DEHYDRATASE"/>
    <property type="match status" value="1"/>
</dbReference>
<dbReference type="AlphaFoldDB" id="A0A7Y0KAD5"/>
<protein>
    <recommendedName>
        <fullName evidence="5 9">Mannonate dehydratase</fullName>
        <ecNumber evidence="5 9">4.2.1.8</ecNumber>
    </recommendedName>
    <alternativeName>
        <fullName evidence="9">D-mannonate hydro-lyase</fullName>
    </alternativeName>
</protein>
<name>A0A7Y0KAD5_9BACI</name>
<dbReference type="NCBIfam" id="TIGR00695">
    <property type="entry name" value="uxuA"/>
    <property type="match status" value="1"/>
</dbReference>
<dbReference type="RefSeq" id="WP_169188959.1">
    <property type="nucleotide sequence ID" value="NZ_JABBPK010000001.1"/>
</dbReference>
<keyword evidence="6 9" id="KW-0408">Iron</keyword>
<gene>
    <name evidence="9 10" type="primary">uxuA</name>
    <name evidence="10" type="ORF">HHU08_17495</name>
</gene>
<dbReference type="Gene3D" id="3.20.20.150">
    <property type="entry name" value="Divalent-metal-dependent TIM barrel enzymes"/>
    <property type="match status" value="1"/>
</dbReference>
<evidence type="ECO:0000256" key="6">
    <source>
        <dbReference type="ARBA" id="ARBA00023004"/>
    </source>
</evidence>
<dbReference type="HAMAP" id="MF_00106">
    <property type="entry name" value="UxuA"/>
    <property type="match status" value="1"/>
</dbReference>
<accession>A0A7Y0KAD5</accession>
<keyword evidence="11" id="KW-1185">Reference proteome</keyword>
<evidence type="ECO:0000256" key="2">
    <source>
        <dbReference type="ARBA" id="ARBA00002713"/>
    </source>
</evidence>
<dbReference type="SUPFAM" id="SSF51658">
    <property type="entry name" value="Xylose isomerase-like"/>
    <property type="match status" value="1"/>
</dbReference>
<dbReference type="GO" id="GO:0042840">
    <property type="term" value="P:D-glucuronate catabolic process"/>
    <property type="evidence" value="ECO:0007669"/>
    <property type="project" value="TreeGrafter"/>
</dbReference>
<keyword evidence="8 9" id="KW-0456">Lyase</keyword>
<comment type="catalytic activity">
    <reaction evidence="1 9">
        <text>D-mannonate = 2-dehydro-3-deoxy-D-gluconate + H2O</text>
        <dbReference type="Rhea" id="RHEA:20097"/>
        <dbReference type="ChEBI" id="CHEBI:15377"/>
        <dbReference type="ChEBI" id="CHEBI:17767"/>
        <dbReference type="ChEBI" id="CHEBI:57990"/>
        <dbReference type="EC" id="4.2.1.8"/>
    </reaction>
</comment>
<dbReference type="Pfam" id="PF03786">
    <property type="entry name" value="UxuA"/>
    <property type="match status" value="1"/>
</dbReference>
<comment type="pathway">
    <text evidence="3 9">Carbohydrate metabolism; pentose and glucuronate interconversion.</text>
</comment>
<dbReference type="PANTHER" id="PTHR30387">
    <property type="entry name" value="MANNONATE DEHYDRATASE"/>
    <property type="match status" value="1"/>
</dbReference>
<reference evidence="10 11" key="1">
    <citation type="submission" date="2020-04" db="EMBL/GenBank/DDBJ databases">
        <title>Bacillus sp. UniB3 isolated from commercial digestive syrup.</title>
        <authorList>
            <person name="Thorat V."/>
            <person name="Kirdat K."/>
            <person name="Tiwarekar B."/>
            <person name="Yadav A."/>
        </authorList>
    </citation>
    <scope>NUCLEOTIDE SEQUENCE [LARGE SCALE GENOMIC DNA]</scope>
    <source>
        <strain evidence="10 11">UniB3</strain>
    </source>
</reference>
<evidence type="ECO:0000256" key="1">
    <source>
        <dbReference type="ARBA" id="ARBA00001794"/>
    </source>
</evidence>
<comment type="caution">
    <text evidence="10">The sequence shown here is derived from an EMBL/GenBank/DDBJ whole genome shotgun (WGS) entry which is preliminary data.</text>
</comment>
<dbReference type="InterPro" id="IPR004628">
    <property type="entry name" value="Man_deHydtase"/>
</dbReference>